<keyword evidence="2" id="KW-0812">Transmembrane</keyword>
<evidence type="ECO:0000256" key="2">
    <source>
        <dbReference type="SAM" id="Phobius"/>
    </source>
</evidence>
<name>A0A078IR16_BRANA</name>
<organism evidence="4 5">
    <name type="scientific">Brassica napus</name>
    <name type="common">Rape</name>
    <dbReference type="NCBI Taxonomy" id="3708"/>
    <lineage>
        <taxon>Eukaryota</taxon>
        <taxon>Viridiplantae</taxon>
        <taxon>Streptophyta</taxon>
        <taxon>Embryophyta</taxon>
        <taxon>Tracheophyta</taxon>
        <taxon>Spermatophyta</taxon>
        <taxon>Magnoliopsida</taxon>
        <taxon>eudicotyledons</taxon>
        <taxon>Gunneridae</taxon>
        <taxon>Pentapetalae</taxon>
        <taxon>rosids</taxon>
        <taxon>malvids</taxon>
        <taxon>Brassicales</taxon>
        <taxon>Brassicaceae</taxon>
        <taxon>Brassiceae</taxon>
        <taxon>Brassica</taxon>
    </lineage>
</organism>
<evidence type="ECO:0000256" key="1">
    <source>
        <dbReference type="SAM" id="MobiDB-lite"/>
    </source>
</evidence>
<keyword evidence="5" id="KW-1185">Reference proteome</keyword>
<dbReference type="GO" id="GO:0009630">
    <property type="term" value="P:gravitropism"/>
    <property type="evidence" value="ECO:0007669"/>
    <property type="project" value="InterPro"/>
</dbReference>
<evidence type="ECO:0000313" key="4">
    <source>
        <dbReference type="EMBL" id="CDY52402.1"/>
    </source>
</evidence>
<feature type="region of interest" description="Disordered" evidence="1">
    <location>
        <begin position="267"/>
        <end position="290"/>
    </location>
</feature>
<dbReference type="Gramene" id="CDY52402">
    <property type="protein sequence ID" value="CDY52402"/>
    <property type="gene ID" value="GSBRNA2T00006848001"/>
</dbReference>
<accession>A0A078IR16</accession>
<proteinExistence type="predicted"/>
<dbReference type="GO" id="GO:2000012">
    <property type="term" value="P:regulation of auxin polar transport"/>
    <property type="evidence" value="ECO:0007669"/>
    <property type="project" value="InterPro"/>
</dbReference>
<reference evidence="3" key="3">
    <citation type="submission" date="2021-01" db="EMBL/GenBank/DDBJ databases">
        <authorList>
            <consortium name="Genoscope - CEA"/>
            <person name="William W."/>
        </authorList>
    </citation>
    <scope>NUCLEOTIDE SEQUENCE</scope>
</reference>
<dbReference type="AlphaFoldDB" id="A0A078IR16"/>
<dbReference type="PANTHER" id="PTHR34959:SF12">
    <property type="entry name" value="LAZY1"/>
    <property type="match status" value="1"/>
</dbReference>
<feature type="compositionally biased region" description="Polar residues" evidence="1">
    <location>
        <begin position="272"/>
        <end position="290"/>
    </location>
</feature>
<feature type="region of interest" description="Disordered" evidence="1">
    <location>
        <begin position="143"/>
        <end position="162"/>
    </location>
</feature>
<evidence type="ECO:0000313" key="3">
    <source>
        <dbReference type="EMBL" id="CAF2004944.1"/>
    </source>
</evidence>
<gene>
    <name evidence="4" type="primary">BnaC07g49010D</name>
    <name evidence="3" type="ORF">DARMORV10_C07P36120.1</name>
    <name evidence="4" type="ORF">GSBRNA2T00006848001</name>
</gene>
<dbReference type="OMA" id="CNTMEKH"/>
<dbReference type="EMBL" id="HG994371">
    <property type="protein sequence ID" value="CAF2004944.1"/>
    <property type="molecule type" value="Genomic_DNA"/>
</dbReference>
<sequence length="317" mass="36730">MEIILNIYTLNIHTLIVFIFHLLQLLSWIRTIKQNGLDQSKEFKGNFCCLRAQVSSEVQDIRTNSFSFSFYGPSHDPKPPEADEELEFDHEDGFGGFLTIGTLGRDPETPRFTSVAKEDVSGVHKDIAKLITEKVDKLLEEYPEDSSSKQVERSNAKEHRESVDVRKERIEFTKSSKEVKKKEGLLTSLFKRRKTVDGECNTMEKHGTGYLIKRVFEKLYMSSSKTIKDDNDDYMHKKKDIRKNVQNFRSKVHPVLCTPARDDNEIDDRRSCTNGSNLKTPRPFSSSISEANRKREKWIKTDAECKSRSFLYTTFEH</sequence>
<protein>
    <submittedName>
        <fullName evidence="3">(rape) hypothetical protein</fullName>
    </submittedName>
    <submittedName>
        <fullName evidence="4">BnaC07g49010D protein</fullName>
    </submittedName>
</protein>
<dbReference type="EMBL" id="LK033083">
    <property type="protein sequence ID" value="CDY52402.1"/>
    <property type="molecule type" value="Genomic_DNA"/>
</dbReference>
<reference evidence="4 5" key="1">
    <citation type="journal article" date="2014" name="Science">
        <title>Plant genetics. Early allopolyploid evolution in the post-Neolithic Brassica napus oilseed genome.</title>
        <authorList>
            <person name="Chalhoub B."/>
            <person name="Denoeud F."/>
            <person name="Liu S."/>
            <person name="Parkin I.A."/>
            <person name="Tang H."/>
            <person name="Wang X."/>
            <person name="Chiquet J."/>
            <person name="Belcram H."/>
            <person name="Tong C."/>
            <person name="Samans B."/>
            <person name="Correa M."/>
            <person name="Da Silva C."/>
            <person name="Just J."/>
            <person name="Falentin C."/>
            <person name="Koh C.S."/>
            <person name="Le Clainche I."/>
            <person name="Bernard M."/>
            <person name="Bento P."/>
            <person name="Noel B."/>
            <person name="Labadie K."/>
            <person name="Alberti A."/>
            <person name="Charles M."/>
            <person name="Arnaud D."/>
            <person name="Guo H."/>
            <person name="Daviaud C."/>
            <person name="Alamery S."/>
            <person name="Jabbari K."/>
            <person name="Zhao M."/>
            <person name="Edger P.P."/>
            <person name="Chelaifa H."/>
            <person name="Tack D."/>
            <person name="Lassalle G."/>
            <person name="Mestiri I."/>
            <person name="Schnel N."/>
            <person name="Le Paslier M.C."/>
            <person name="Fan G."/>
            <person name="Renault V."/>
            <person name="Bayer P.E."/>
            <person name="Golicz A.A."/>
            <person name="Manoli S."/>
            <person name="Lee T.H."/>
            <person name="Thi V.H."/>
            <person name="Chalabi S."/>
            <person name="Hu Q."/>
            <person name="Fan C."/>
            <person name="Tollenaere R."/>
            <person name="Lu Y."/>
            <person name="Battail C."/>
            <person name="Shen J."/>
            <person name="Sidebottom C.H."/>
            <person name="Wang X."/>
            <person name="Canaguier A."/>
            <person name="Chauveau A."/>
            <person name="Berard A."/>
            <person name="Deniot G."/>
            <person name="Guan M."/>
            <person name="Liu Z."/>
            <person name="Sun F."/>
            <person name="Lim Y.P."/>
            <person name="Lyons E."/>
            <person name="Town C.D."/>
            <person name="Bancroft I."/>
            <person name="Wang X."/>
            <person name="Meng J."/>
            <person name="Ma J."/>
            <person name="Pires J.C."/>
            <person name="King G.J."/>
            <person name="Brunel D."/>
            <person name="Delourme R."/>
            <person name="Renard M."/>
            <person name="Aury J.M."/>
            <person name="Adams K.L."/>
            <person name="Batley J."/>
            <person name="Snowdon R.J."/>
            <person name="Tost J."/>
            <person name="Edwards D."/>
            <person name="Zhou Y."/>
            <person name="Hua W."/>
            <person name="Sharpe A.G."/>
            <person name="Paterson A.H."/>
            <person name="Guan C."/>
            <person name="Wincker P."/>
        </authorList>
    </citation>
    <scope>NUCLEOTIDE SEQUENCE [LARGE SCALE GENOMIC DNA]</scope>
    <source>
        <strain evidence="5">cv. Darmor-bzh</strain>
    </source>
</reference>
<dbReference type="Proteomes" id="UP001295469">
    <property type="component" value="Chromosome C07"/>
</dbReference>
<evidence type="ECO:0000313" key="5">
    <source>
        <dbReference type="Proteomes" id="UP000028999"/>
    </source>
</evidence>
<dbReference type="Proteomes" id="UP000028999">
    <property type="component" value="Unassembled WGS sequence"/>
</dbReference>
<dbReference type="STRING" id="3708.A0A078IR16"/>
<dbReference type="PANTHER" id="PTHR34959">
    <property type="entry name" value="PROTEIN LAZY 1"/>
    <property type="match status" value="1"/>
</dbReference>
<keyword evidence="2" id="KW-1133">Transmembrane helix</keyword>
<keyword evidence="2" id="KW-0472">Membrane</keyword>
<dbReference type="PaxDb" id="3708-A0A078IR16"/>
<dbReference type="InterPro" id="IPR038928">
    <property type="entry name" value="LAZY1"/>
</dbReference>
<feature type="transmembrane region" description="Helical" evidence="2">
    <location>
        <begin position="7"/>
        <end position="29"/>
    </location>
</feature>
<reference evidence="4" key="2">
    <citation type="submission" date="2014-06" db="EMBL/GenBank/DDBJ databases">
        <authorList>
            <person name="Genoscope - CEA"/>
        </authorList>
    </citation>
    <scope>NUCLEOTIDE SEQUENCE</scope>
</reference>